<sequence>MKELFTHLRGQDVLFESCDQEVVASENFSVVLVKKLMKSGISALLAFKTVACEDTDSGKADQILLQSVCEAILATKEASVKIVVTSSTKNYLFCGDGRQQDLLYTARELSVFDRQECVRYLQTPCAEASNYSYLAQNKFPDKAKVKDLIQVGTEEVVEYFDRNPLCLKVAKQYCSTYMISYADFLDNIKTSNKEFIQEVCAKLLEDPKDKASFLAMHNVLKMQKKLGLGEKKLHQILQVLALISHEDIPVLFIGRVCQFLRDFSHETVKDISLKNQHEASDVVVYMQNKCTTSSVQFTYPDGCITMKQNIHKSYYDPDDITSLGVAVKAMLSILSKDNTQRIADRNLYILHPHIQSLVSFAKKVSINEGVMNEKTSENIGLILSICRLDEIYAQALTQSRAAGKWRVSLEVLHQAVTSIYDIVCYFSTSSWPFCGFFGVSASQEDLAFEVEKNAEIAGKKIANQCIKAGQQCGDYFEEYVQTSVVLNMQNINDFLAYLTQVKQLPMNEARSKIQNVIDATKDSIALTPQLIEILRSNGLFLTRDEMLKSFFSERLTSLMHTLGRLVLYNHAEMSQIELQQCSYYTDLAHEIAKATRIETGIGLINEYISIANGKVPRLVQNQDRENAVARKARLDEAYKMASSILNVEDKLHENGVYRQVDGTDYTKLNAYKYMLKVNCKRLKDVPQVDRELVISLDAIYVCQNVLKIAKNNSHLDMAPQCIVHCGKFYAAMGMFKECFPAFEDGFECKKTKSFGATHLKAWRPDAFAWAVSNLARAMEAYIPLHEADLKAKLHLVVERCKQVLTEDVSVEWKKKTEKWIEVFEKEMSLLVRVK</sequence>
<evidence type="ECO:0000313" key="1">
    <source>
        <dbReference type="EMBL" id="CAB3262563.1"/>
    </source>
</evidence>
<dbReference type="EMBL" id="LR786713">
    <property type="protein sequence ID" value="CAB3262563.1"/>
    <property type="molecule type" value="mRNA"/>
</dbReference>
<proteinExistence type="evidence at transcript level"/>
<organism evidence="1">
    <name type="scientific">Phallusia mammillata</name>
    <dbReference type="NCBI Taxonomy" id="59560"/>
    <lineage>
        <taxon>Eukaryota</taxon>
        <taxon>Metazoa</taxon>
        <taxon>Chordata</taxon>
        <taxon>Tunicata</taxon>
        <taxon>Ascidiacea</taxon>
        <taxon>Phlebobranchia</taxon>
        <taxon>Ascidiidae</taxon>
        <taxon>Phallusia</taxon>
    </lineage>
</organism>
<gene>
    <name evidence="1" type="primary">LOC100180356-001</name>
</gene>
<reference evidence="1" key="1">
    <citation type="submission" date="2020-04" db="EMBL/GenBank/DDBJ databases">
        <authorList>
            <person name="Neveu A P."/>
        </authorList>
    </citation>
    <scope>NUCLEOTIDE SEQUENCE</scope>
    <source>
        <tissue evidence="1">Whole embryo</tissue>
    </source>
</reference>
<protein>
    <submittedName>
        <fullName evidence="1">Uncharacterized protein LOC100180356</fullName>
    </submittedName>
</protein>
<name>A0A6F9DI43_9ASCI</name>
<dbReference type="AlphaFoldDB" id="A0A6F9DI43"/>
<accession>A0A6F9DI43</accession>